<keyword evidence="1" id="KW-0812">Transmembrane</keyword>
<organism evidence="2 3">
    <name type="scientific">Vairimorpha ceranae</name>
    <dbReference type="NCBI Taxonomy" id="40302"/>
    <lineage>
        <taxon>Eukaryota</taxon>
        <taxon>Fungi</taxon>
        <taxon>Fungi incertae sedis</taxon>
        <taxon>Microsporidia</taxon>
        <taxon>Nosematidae</taxon>
        <taxon>Vairimorpha</taxon>
    </lineage>
</organism>
<evidence type="ECO:0000256" key="1">
    <source>
        <dbReference type="SAM" id="Phobius"/>
    </source>
</evidence>
<feature type="transmembrane region" description="Helical" evidence="1">
    <location>
        <begin position="28"/>
        <end position="49"/>
    </location>
</feature>
<dbReference type="GeneID" id="36320039"/>
<feature type="transmembrane region" description="Helical" evidence="1">
    <location>
        <begin position="230"/>
        <end position="248"/>
    </location>
</feature>
<dbReference type="VEuPathDB" id="MicrosporidiaDB:AAJ76_300071646"/>
<evidence type="ECO:0000313" key="3">
    <source>
        <dbReference type="Proteomes" id="UP000034350"/>
    </source>
</evidence>
<dbReference type="VEuPathDB" id="MicrosporidiaDB:NCER_101091"/>
<proteinExistence type="predicted"/>
<feature type="transmembrane region" description="Helical" evidence="1">
    <location>
        <begin position="180"/>
        <end position="200"/>
    </location>
</feature>
<accession>A0A0F9ZGN9</accession>
<reference evidence="2 3" key="1">
    <citation type="journal article" date="2015" name="Environ. Microbiol.">
        <title>Genome analyses suggest the presence of polyploidy and recent human-driven expansions in eight global populations of the honeybee pathogen Nosema ceranae.</title>
        <authorList>
            <person name="Pelin A."/>
            <person name="Selman M."/>
            <person name="Aris-Brosou S."/>
            <person name="Farinelli L."/>
            <person name="Corradi N."/>
        </authorList>
    </citation>
    <scope>NUCLEOTIDE SEQUENCE [LARGE SCALE GENOMIC DNA]</scope>
    <source>
        <strain evidence="2 3">PA08 1199</strain>
    </source>
</reference>
<dbReference type="Proteomes" id="UP000034350">
    <property type="component" value="Unassembled WGS sequence"/>
</dbReference>
<keyword evidence="3" id="KW-1185">Reference proteome</keyword>
<keyword evidence="1" id="KW-1133">Transmembrane helix</keyword>
<gene>
    <name evidence="2" type="ORF">AAJ76_300071646</name>
</gene>
<feature type="transmembrane region" description="Helical" evidence="1">
    <location>
        <begin position="156"/>
        <end position="174"/>
    </location>
</feature>
<feature type="transmembrane region" description="Helical" evidence="1">
    <location>
        <begin position="279"/>
        <end position="299"/>
    </location>
</feature>
<feature type="transmembrane region" description="Helical" evidence="1">
    <location>
        <begin position="207"/>
        <end position="224"/>
    </location>
</feature>
<dbReference type="RefSeq" id="XP_024332171.1">
    <property type="nucleotide sequence ID" value="XM_024475108.1"/>
</dbReference>
<dbReference type="VEuPathDB" id="MicrosporidiaDB:G9O61_00g017210"/>
<sequence length="302" mass="34713">MIFYITCRNKNFLHSFFYIKNYSSVLRFINMTTGVKMFPLLLYIVPLCLSIKSKKPSVKNIYIYEPAILISELEKIAEEFEDHLKGSYTQTVIFFTIGTYLLLAGNLTQKLSLTVILSLFIAHYMDLIVNTDTSTWPLSSIFKYIQDLFKQSNNPYVPILIISLVVALIVTFLLSGFRIIFSLAAVYFFFITYVGSVIRIEDASQKYILYGSIVVIFLMIYLIYAKALNVIFILLFSITGSFIVFLSVEKVFDFDLQLSHIFIALKDDYEATRPSLTSILFFVLTLLGTYIQLVFVSPINHL</sequence>
<dbReference type="EMBL" id="JPQZ01000003">
    <property type="protein sequence ID" value="KKO76429.1"/>
    <property type="molecule type" value="Genomic_DNA"/>
</dbReference>
<keyword evidence="1" id="KW-0472">Membrane</keyword>
<comment type="caution">
    <text evidence="2">The sequence shown here is derived from an EMBL/GenBank/DDBJ whole genome shotgun (WGS) entry which is preliminary data.</text>
</comment>
<protein>
    <submittedName>
        <fullName evidence="2">Uncharacterized protein</fullName>
    </submittedName>
</protein>
<dbReference type="AlphaFoldDB" id="A0A0F9ZGN9"/>
<evidence type="ECO:0000313" key="2">
    <source>
        <dbReference type="EMBL" id="KKO76429.1"/>
    </source>
</evidence>
<name>A0A0F9ZGN9_9MICR</name>